<sequence>MLHCEEKLFTNIKGEELDETVEDENNSSNDEDETAPSSPIRLVSPGRVILTPPREGGSYFSKESDGIVSSITPPFSFGPRTSDALPQIMDSPLFSPISKTQRLTKELNSSMSSPSPLRNMSDNVLMQSVILEENNGGGEEGRKSMGIGGAAMMPCLVDQNVSNMDTNSASCSPIKSHLIPMCKEDEDKKSSTKLTLDNLTSTESVGNTDSGMVTGDKSVPFDFFPSSLQHPQNSARPKSYMVSYGVEEHSSDISVGFPLGSSTPTK</sequence>
<evidence type="ECO:0000256" key="1">
    <source>
        <dbReference type="SAM" id="MobiDB-lite"/>
    </source>
</evidence>
<feature type="region of interest" description="Disordered" evidence="1">
    <location>
        <begin position="9"/>
        <end position="48"/>
    </location>
</feature>
<protein>
    <submittedName>
        <fullName evidence="2">(salmon louse) hypothetical protein</fullName>
    </submittedName>
</protein>
<dbReference type="Proteomes" id="UP000675881">
    <property type="component" value="Chromosome 1"/>
</dbReference>
<evidence type="ECO:0000313" key="2">
    <source>
        <dbReference type="EMBL" id="CAF2769578.1"/>
    </source>
</evidence>
<accession>A0A7R8CCC9</accession>
<organism evidence="2 3">
    <name type="scientific">Lepeophtheirus salmonis</name>
    <name type="common">Salmon louse</name>
    <name type="synonym">Caligus salmonis</name>
    <dbReference type="NCBI Taxonomy" id="72036"/>
    <lineage>
        <taxon>Eukaryota</taxon>
        <taxon>Metazoa</taxon>
        <taxon>Ecdysozoa</taxon>
        <taxon>Arthropoda</taxon>
        <taxon>Crustacea</taxon>
        <taxon>Multicrustacea</taxon>
        <taxon>Hexanauplia</taxon>
        <taxon>Copepoda</taxon>
        <taxon>Siphonostomatoida</taxon>
        <taxon>Caligidae</taxon>
        <taxon>Lepeophtheirus</taxon>
    </lineage>
</organism>
<keyword evidence="3" id="KW-1185">Reference proteome</keyword>
<proteinExistence type="predicted"/>
<name>A0A7R8CCC9_LEPSM</name>
<dbReference type="AlphaFoldDB" id="A0A7R8CCC9"/>
<dbReference type="OrthoDB" id="10020858at2759"/>
<feature type="compositionally biased region" description="Acidic residues" evidence="1">
    <location>
        <begin position="16"/>
        <end position="34"/>
    </location>
</feature>
<dbReference type="EMBL" id="HG994580">
    <property type="protein sequence ID" value="CAF2769578.1"/>
    <property type="molecule type" value="Genomic_DNA"/>
</dbReference>
<evidence type="ECO:0000313" key="3">
    <source>
        <dbReference type="Proteomes" id="UP000675881"/>
    </source>
</evidence>
<gene>
    <name evidence="2" type="ORF">LSAA_434</name>
</gene>
<reference evidence="2" key="1">
    <citation type="submission" date="2021-02" db="EMBL/GenBank/DDBJ databases">
        <authorList>
            <person name="Bekaert M."/>
        </authorList>
    </citation>
    <scope>NUCLEOTIDE SEQUENCE</scope>
    <source>
        <strain evidence="2">IoA-00</strain>
    </source>
</reference>